<proteinExistence type="predicted"/>
<dbReference type="InterPro" id="IPR036322">
    <property type="entry name" value="WD40_repeat_dom_sf"/>
</dbReference>
<accession>A0A507EI05</accession>
<reference evidence="5 6" key="1">
    <citation type="journal article" date="2019" name="Sci. Rep.">
        <title>Comparative genomics of chytrid fungi reveal insights into the obligate biotrophic and pathogenic lifestyle of Synchytrium endobioticum.</title>
        <authorList>
            <person name="van de Vossenberg B.T.L.H."/>
            <person name="Warris S."/>
            <person name="Nguyen H.D.T."/>
            <person name="van Gent-Pelzer M.P.E."/>
            <person name="Joly D.L."/>
            <person name="van de Geest H.C."/>
            <person name="Bonants P.J.M."/>
            <person name="Smith D.S."/>
            <person name="Levesque C.A."/>
            <person name="van der Lee T.A.J."/>
        </authorList>
    </citation>
    <scope>NUCLEOTIDE SEQUENCE [LARGE SCALE GENOMIC DNA]</scope>
    <source>
        <strain evidence="5 6">CBS 809.83</strain>
    </source>
</reference>
<dbReference type="PRINTS" id="PR00320">
    <property type="entry name" value="GPROTEINBRPT"/>
</dbReference>
<dbReference type="Pfam" id="PF00400">
    <property type="entry name" value="WD40"/>
    <property type="match status" value="6"/>
</dbReference>
<dbReference type="InterPro" id="IPR015943">
    <property type="entry name" value="WD40/YVTN_repeat-like_dom_sf"/>
</dbReference>
<protein>
    <recommendedName>
        <fullName evidence="7">EF-hand domain-containing protein</fullName>
    </recommendedName>
</protein>
<feature type="region of interest" description="Disordered" evidence="4">
    <location>
        <begin position="1"/>
        <end position="29"/>
    </location>
</feature>
<keyword evidence="6" id="KW-1185">Reference proteome</keyword>
<dbReference type="InterPro" id="IPR051242">
    <property type="entry name" value="WD-EF-hand_domain"/>
</dbReference>
<dbReference type="PANTHER" id="PTHR44324">
    <property type="entry name" value="WD40 REPEAT DOMAIN 95"/>
    <property type="match status" value="1"/>
</dbReference>
<evidence type="ECO:0000256" key="4">
    <source>
        <dbReference type="SAM" id="MobiDB-lite"/>
    </source>
</evidence>
<dbReference type="AlphaFoldDB" id="A0A507EI05"/>
<evidence type="ECO:0000256" key="2">
    <source>
        <dbReference type="ARBA" id="ARBA00022737"/>
    </source>
</evidence>
<dbReference type="SUPFAM" id="SSF50978">
    <property type="entry name" value="WD40 repeat-like"/>
    <property type="match status" value="2"/>
</dbReference>
<sequence>MSLPHIPGMRPGDASSSIPFSKAAPRDKKQELRKFYREAGLVLDRAKADTVELKTTNPARADQERRNLLKDKADYRSEREMDLANFRELMDVFKTESSGGNGKLSLAQFKSAFAVVFGSGLTDTQMSLLFCQVDANMDEAVDWDEFSTFMLLRAEGQSIMREQAETQLFDEAGVKNPVSPHKDHVVRISWLEKVGKYLTCGRDGTVCIWSDRWKMQRCFMNVGQHHAVPGENAKNHTPWIHDCAFLPNVNKIAMSSDDHAITFYDFTTMEPQLRLDLHDTVALSLNCYYEENNADSDTTMLLFGTDSGHTSVLTFTNTTFFPPTPVPTDHTPAFLIDSITKIPGTTLWKRKAHGDWTLQVEYFHDVRSIVSCSADPRESLVMATQTGAKKWRIVSASVRKGVSTFAYSKFPLVLLTGGVDRQIRIWNPHRLTRPTASLSGHSSPITALTVNPCSGQVISLSVDRNIKIWDIRKQICLQTIIPGLVEHRAENTLSALLFNPFNGGKLIAASTGVVVYGLAVKEQHRGAVKSHEAPVRAALWNSVFEQVVSGCDASVINVWDATTGQKTFRFADVHDKAEITAMAFDSGCRRLITGGRDGTMRVWNFHNGQLLQELIKGDNAEVTSILYISLKSTPHIVATGWNRLIQLFPANSDGVPKVHPTLTMPAAHSDDVLTMAFCPPDLLATASYDGEIVLSNLGGAGVVVGRLKVDDPLGRRVSVDKVLFLEQRAHLPRAANLISSGSDGIVRWWNTHEMELMLEQDATDDRREGVFSMCLNAANTVLVTGDAGGTVSVWDIRRACIKHDATGMDLVHAFRAHVRSVVSLDLTDWGGIVSASTDCTVRMWTLAGDYIGTFGQPTPWEITNPSTYSPQKPPEVAQFESDTADLLEMSRANIHDVEGESSDLYSAETAADGSAAVGLALGNSQQRTSTGVNTAKPDSASRPPTSSNDLAALASPTYRTWYANSLFATSKLTHRRRPRALPPLNLGKSGAFPVGGGIFHCLQPYELGETGNGANILRVGKTGGKR</sequence>
<feature type="repeat" description="WD" evidence="3">
    <location>
        <begin position="579"/>
        <end position="613"/>
    </location>
</feature>
<dbReference type="PROSITE" id="PS00678">
    <property type="entry name" value="WD_REPEATS_1"/>
    <property type="match status" value="2"/>
</dbReference>
<feature type="compositionally biased region" description="Polar residues" evidence="4">
    <location>
        <begin position="923"/>
        <end position="933"/>
    </location>
</feature>
<organism evidence="5 6">
    <name type="scientific">Powellomyces hirtus</name>
    <dbReference type="NCBI Taxonomy" id="109895"/>
    <lineage>
        <taxon>Eukaryota</taxon>
        <taxon>Fungi</taxon>
        <taxon>Fungi incertae sedis</taxon>
        <taxon>Chytridiomycota</taxon>
        <taxon>Chytridiomycota incertae sedis</taxon>
        <taxon>Chytridiomycetes</taxon>
        <taxon>Spizellomycetales</taxon>
        <taxon>Powellomycetaceae</taxon>
        <taxon>Powellomyces</taxon>
    </lineage>
</organism>
<dbReference type="InterPro" id="IPR011992">
    <property type="entry name" value="EF-hand-dom_pair"/>
</dbReference>
<dbReference type="PROSITE" id="PS50294">
    <property type="entry name" value="WD_REPEATS_REGION"/>
    <property type="match status" value="2"/>
</dbReference>
<keyword evidence="2" id="KW-0677">Repeat</keyword>
<feature type="repeat" description="WD" evidence="3">
    <location>
        <begin position="763"/>
        <end position="797"/>
    </location>
</feature>
<feature type="repeat" description="WD" evidence="3">
    <location>
        <begin position="438"/>
        <end position="479"/>
    </location>
</feature>
<dbReference type="SUPFAM" id="SSF47473">
    <property type="entry name" value="EF-hand"/>
    <property type="match status" value="1"/>
</dbReference>
<dbReference type="Proteomes" id="UP000318582">
    <property type="component" value="Unassembled WGS sequence"/>
</dbReference>
<keyword evidence="1 3" id="KW-0853">WD repeat</keyword>
<gene>
    <name evidence="5" type="ORF">PhCBS80983_g00207</name>
</gene>
<comment type="caution">
    <text evidence="5">The sequence shown here is derived from an EMBL/GenBank/DDBJ whole genome shotgun (WGS) entry which is preliminary data.</text>
</comment>
<feature type="region of interest" description="Disordered" evidence="4">
    <location>
        <begin position="923"/>
        <end position="950"/>
    </location>
</feature>
<dbReference type="SMART" id="SM00320">
    <property type="entry name" value="WD40"/>
    <property type="match status" value="10"/>
</dbReference>
<dbReference type="PANTHER" id="PTHR44324:SF4">
    <property type="entry name" value="WD40 REPEAT DOMAIN 95"/>
    <property type="match status" value="1"/>
</dbReference>
<dbReference type="EMBL" id="QEAQ01000001">
    <property type="protein sequence ID" value="TPX62936.1"/>
    <property type="molecule type" value="Genomic_DNA"/>
</dbReference>
<evidence type="ECO:0008006" key="7">
    <source>
        <dbReference type="Google" id="ProtNLM"/>
    </source>
</evidence>
<dbReference type="Gene3D" id="1.10.238.10">
    <property type="entry name" value="EF-hand"/>
    <property type="match status" value="1"/>
</dbReference>
<dbReference type="InterPro" id="IPR019775">
    <property type="entry name" value="WD40_repeat_CS"/>
</dbReference>
<evidence type="ECO:0000256" key="1">
    <source>
        <dbReference type="ARBA" id="ARBA00022574"/>
    </source>
</evidence>
<feature type="repeat" description="WD" evidence="3">
    <location>
        <begin position="528"/>
        <end position="569"/>
    </location>
</feature>
<evidence type="ECO:0000256" key="3">
    <source>
        <dbReference type="PROSITE-ProRule" id="PRU00221"/>
    </source>
</evidence>
<evidence type="ECO:0000313" key="6">
    <source>
        <dbReference type="Proteomes" id="UP000318582"/>
    </source>
</evidence>
<feature type="repeat" description="WD" evidence="3">
    <location>
        <begin position="178"/>
        <end position="210"/>
    </location>
</feature>
<evidence type="ECO:0000313" key="5">
    <source>
        <dbReference type="EMBL" id="TPX62936.1"/>
    </source>
</evidence>
<name>A0A507EI05_9FUNG</name>
<dbReference type="PROSITE" id="PS50082">
    <property type="entry name" value="WD_REPEATS_2"/>
    <property type="match status" value="6"/>
</dbReference>
<dbReference type="Gene3D" id="2.130.10.10">
    <property type="entry name" value="YVTN repeat-like/Quinoprotein amine dehydrogenase"/>
    <property type="match status" value="4"/>
</dbReference>
<dbReference type="InterPro" id="IPR001680">
    <property type="entry name" value="WD40_rpt"/>
</dbReference>
<dbReference type="SUPFAM" id="SSF69322">
    <property type="entry name" value="Tricorn protease domain 2"/>
    <property type="match status" value="1"/>
</dbReference>
<feature type="repeat" description="WD" evidence="3">
    <location>
        <begin position="402"/>
        <end position="427"/>
    </location>
</feature>
<dbReference type="InterPro" id="IPR020472">
    <property type="entry name" value="WD40_PAC1"/>
</dbReference>